<organism evidence="3 4">
    <name type="scientific">Winogradskyella pelagia</name>
    <dbReference type="NCBI Taxonomy" id="2819984"/>
    <lineage>
        <taxon>Bacteria</taxon>
        <taxon>Pseudomonadati</taxon>
        <taxon>Bacteroidota</taxon>
        <taxon>Flavobacteriia</taxon>
        <taxon>Flavobacteriales</taxon>
        <taxon>Flavobacteriaceae</taxon>
        <taxon>Winogradskyella</taxon>
    </lineage>
</organism>
<feature type="region of interest" description="Disordered" evidence="1">
    <location>
        <begin position="136"/>
        <end position="170"/>
    </location>
</feature>
<dbReference type="EMBL" id="JAGEVF010000009">
    <property type="protein sequence ID" value="MBO3117465.1"/>
    <property type="molecule type" value="Genomic_DNA"/>
</dbReference>
<evidence type="ECO:0000256" key="2">
    <source>
        <dbReference type="SAM" id="Phobius"/>
    </source>
</evidence>
<feature type="transmembrane region" description="Helical" evidence="2">
    <location>
        <begin position="6"/>
        <end position="22"/>
    </location>
</feature>
<keyword evidence="2" id="KW-0812">Transmembrane</keyword>
<name>A0ABS3T3Z3_9FLAO</name>
<feature type="compositionally biased region" description="Polar residues" evidence="1">
    <location>
        <begin position="156"/>
        <end position="170"/>
    </location>
</feature>
<keyword evidence="2" id="KW-1133">Transmembrane helix</keyword>
<evidence type="ECO:0000256" key="1">
    <source>
        <dbReference type="SAM" id="MobiDB-lite"/>
    </source>
</evidence>
<proteinExistence type="predicted"/>
<keyword evidence="2" id="KW-0472">Membrane</keyword>
<dbReference type="Proteomes" id="UP000676776">
    <property type="component" value="Unassembled WGS sequence"/>
</dbReference>
<reference evidence="3 4" key="1">
    <citation type="submission" date="2021-03" db="EMBL/GenBank/DDBJ databases">
        <title>Winogradskyella sp. nov., isolated from costal sediment.</title>
        <authorList>
            <person name="Gao C."/>
        </authorList>
    </citation>
    <scope>NUCLEOTIDE SEQUENCE [LARGE SCALE GENOMIC DNA]</scope>
    <source>
        <strain evidence="3 4">DF17</strain>
    </source>
</reference>
<comment type="caution">
    <text evidence="3">The sequence shown here is derived from an EMBL/GenBank/DDBJ whole genome shotgun (WGS) entry which is preliminary data.</text>
</comment>
<accession>A0ABS3T3Z3</accession>
<evidence type="ECO:0000313" key="3">
    <source>
        <dbReference type="EMBL" id="MBO3117465.1"/>
    </source>
</evidence>
<protein>
    <submittedName>
        <fullName evidence="3">Uncharacterized protein</fullName>
    </submittedName>
</protein>
<gene>
    <name evidence="3" type="ORF">J4050_11945</name>
</gene>
<dbReference type="RefSeq" id="WP_208154816.1">
    <property type="nucleotide sequence ID" value="NZ_JAGEVF010000009.1"/>
</dbReference>
<feature type="compositionally biased region" description="Gly residues" evidence="1">
    <location>
        <begin position="143"/>
        <end position="155"/>
    </location>
</feature>
<sequence>MKNFLSLIVGIIVGGALMYYFGSKDDIKEMAQEIRPNGLISPAEAKVLDQAYTIKHNIINDSLFKKSTNGGDNRSSWFALEDVEGYIQFAKKEAGTLGYTLDGLRVYLGSYPNSKGETGLTTVFFIPTGKQNVSDGSMFTLPQGGGSDIPGGSGLNRGSSGQPPSNNYPQ</sequence>
<keyword evidence="4" id="KW-1185">Reference proteome</keyword>
<evidence type="ECO:0000313" key="4">
    <source>
        <dbReference type="Proteomes" id="UP000676776"/>
    </source>
</evidence>